<dbReference type="SMART" id="SM00870">
    <property type="entry name" value="Asparaginase"/>
    <property type="match status" value="1"/>
</dbReference>
<sequence length="728" mass="81447">MALAGCVSFDTLRCKKAAKQIAPKKLPLTENSFQQHILRTAYQLMIWRQADVTIPDIPEPTEYGYFREADNSLQPCMMDQEPTSPGLMNDLLSSVNGSEKRFREFRHEFSTETCSIEEQIDERVRASERHEQVEVKESTVMVIYTGGTIGMKSENGVYVPVHNYFSEMVRLMPTLHDKDYAEKLKDSDIYDENPFVLPLSLQQRRIIYWIYEYEELVDSSNMHVTNWIHIAQDIKRSYTKYDGFVVLHGTDTMAYTASALSFMFENLGKPVILTGSQVPLFELRNDGRDNLLGAIYLAGHVAIPEVALYFNNKLFRGNRCTKVASHSFDAFDSPNLAPLINMGVDIEVCWDSIFRSSATEKFKVQEKMNTNIGLLRLFPGITTETVKAFLQPPMQGIVLQTYGAGNAPDNRKDLLAAFKEASDRGALIVNCTQCTKGTVVCSYATGRALLDAGIIPGSDMTVEAALTKLSYVLNKEGLSVEEKRKLMATNLRGEMRVMQGIPEKLSLKDSEFIRGVATTLKLTSSEEVRAVADALFPTLMCSAAKLGNIDLMKDLQKYGSNLDNNDYDERTPLHIAAAEGKLDAVKFLLENGASVHARDRYDHTPLMDAIRFKFVDIIKLLRQTGAHIVHMSQHEIGMRLCDAASRNDVEELECWNLAGADLSTPDYSSRTALHIAIAMQNESVVKFLIEHGVDIHHKDAFGETGESLAKSSENAVIKELVLPANNIT</sequence>
<evidence type="ECO:0000256" key="2">
    <source>
        <dbReference type="ARBA" id="ARBA00022801"/>
    </source>
</evidence>
<dbReference type="PROSITE" id="PS50088">
    <property type="entry name" value="ANK_REPEAT"/>
    <property type="match status" value="2"/>
</dbReference>
<dbReference type="PIRSF" id="PIRSF001220">
    <property type="entry name" value="L-ASNase_gatD"/>
    <property type="match status" value="1"/>
</dbReference>
<dbReference type="Gene3D" id="3.40.50.1170">
    <property type="entry name" value="L-asparaginase, N-terminal domain"/>
    <property type="match status" value="1"/>
</dbReference>
<name>A0ABM0LXA2_SACKO</name>
<feature type="domain" description="L-asparaginase N-terminal" evidence="5">
    <location>
        <begin position="140"/>
        <end position="351"/>
    </location>
</feature>
<organism evidence="7 8">
    <name type="scientific">Saccoglossus kowalevskii</name>
    <name type="common">Acorn worm</name>
    <dbReference type="NCBI Taxonomy" id="10224"/>
    <lineage>
        <taxon>Eukaryota</taxon>
        <taxon>Metazoa</taxon>
        <taxon>Hemichordata</taxon>
        <taxon>Enteropneusta</taxon>
        <taxon>Harrimaniidae</taxon>
        <taxon>Saccoglossus</taxon>
    </lineage>
</organism>
<gene>
    <name evidence="8" type="primary">LOC102804308</name>
</gene>
<evidence type="ECO:0000313" key="7">
    <source>
        <dbReference type="Proteomes" id="UP000694865"/>
    </source>
</evidence>
<dbReference type="Pfam" id="PF17763">
    <property type="entry name" value="Asparaginase_C"/>
    <property type="match status" value="1"/>
</dbReference>
<evidence type="ECO:0000256" key="1">
    <source>
        <dbReference type="ARBA" id="ARBA00012920"/>
    </source>
</evidence>
<feature type="active site" evidence="4">
    <location>
        <position position="250"/>
    </location>
</feature>
<dbReference type="PANTHER" id="PTHR11707:SF28">
    <property type="entry name" value="60 KDA LYSOPHOSPHOLIPASE"/>
    <property type="match status" value="1"/>
</dbReference>
<dbReference type="Gene3D" id="1.25.40.20">
    <property type="entry name" value="Ankyrin repeat-containing domain"/>
    <property type="match status" value="2"/>
</dbReference>
<dbReference type="InterPro" id="IPR006033">
    <property type="entry name" value="AsnA_fam"/>
</dbReference>
<dbReference type="InterPro" id="IPR027473">
    <property type="entry name" value="L-asparaginase_C"/>
</dbReference>
<dbReference type="EC" id="3.5.1.1" evidence="1"/>
<dbReference type="Pfam" id="PF12796">
    <property type="entry name" value="Ank_2"/>
    <property type="match status" value="1"/>
</dbReference>
<feature type="repeat" description="ANK" evidence="3">
    <location>
        <begin position="568"/>
        <end position="600"/>
    </location>
</feature>
<dbReference type="InterPro" id="IPR006034">
    <property type="entry name" value="Asparaginase/glutaminase-like"/>
</dbReference>
<dbReference type="GeneID" id="102804308"/>
<dbReference type="SUPFAM" id="SSF48403">
    <property type="entry name" value="Ankyrin repeat"/>
    <property type="match status" value="1"/>
</dbReference>
<dbReference type="InterPro" id="IPR036152">
    <property type="entry name" value="Asp/glu_Ase-like_sf"/>
</dbReference>
<proteinExistence type="predicted"/>
<dbReference type="PIRSF" id="PIRSF500176">
    <property type="entry name" value="L_ASNase"/>
    <property type="match status" value="1"/>
</dbReference>
<protein>
    <recommendedName>
        <fullName evidence="1">asparaginase</fullName>
        <ecNumber evidence="1">3.5.1.1</ecNumber>
    </recommendedName>
</protein>
<dbReference type="PRINTS" id="PR01415">
    <property type="entry name" value="ANKYRIN"/>
</dbReference>
<evidence type="ECO:0000256" key="3">
    <source>
        <dbReference type="PROSITE-ProRule" id="PRU00023"/>
    </source>
</evidence>
<dbReference type="Proteomes" id="UP000694865">
    <property type="component" value="Unplaced"/>
</dbReference>
<dbReference type="NCBIfam" id="TIGR00519">
    <property type="entry name" value="asnASE_I"/>
    <property type="match status" value="1"/>
</dbReference>
<reference evidence="8" key="1">
    <citation type="submission" date="2025-08" db="UniProtKB">
        <authorList>
            <consortium name="RefSeq"/>
        </authorList>
    </citation>
    <scope>IDENTIFICATION</scope>
    <source>
        <tissue evidence="8">Testes</tissue>
    </source>
</reference>
<accession>A0ABM0LXA2</accession>
<dbReference type="PRINTS" id="PR00139">
    <property type="entry name" value="ASNGLNASE"/>
</dbReference>
<evidence type="ECO:0000256" key="4">
    <source>
        <dbReference type="PROSITE-ProRule" id="PRU10100"/>
    </source>
</evidence>
<keyword evidence="7" id="KW-1185">Reference proteome</keyword>
<dbReference type="PROSITE" id="PS50297">
    <property type="entry name" value="ANK_REP_REGION"/>
    <property type="match status" value="2"/>
</dbReference>
<dbReference type="SMART" id="SM00248">
    <property type="entry name" value="ANK"/>
    <property type="match status" value="4"/>
</dbReference>
<feature type="repeat" description="ANK" evidence="3">
    <location>
        <begin position="668"/>
        <end position="700"/>
    </location>
</feature>
<evidence type="ECO:0000313" key="8">
    <source>
        <dbReference type="RefSeq" id="XP_006812393.1"/>
    </source>
</evidence>
<dbReference type="SUPFAM" id="SSF53774">
    <property type="entry name" value="Glutaminase/Asparaginase"/>
    <property type="match status" value="1"/>
</dbReference>
<dbReference type="Gene3D" id="3.40.50.40">
    <property type="match status" value="1"/>
</dbReference>
<evidence type="ECO:0000259" key="5">
    <source>
        <dbReference type="Pfam" id="PF00710"/>
    </source>
</evidence>
<evidence type="ECO:0000259" key="6">
    <source>
        <dbReference type="Pfam" id="PF17763"/>
    </source>
</evidence>
<feature type="domain" description="Asparaginase/glutaminase C-terminal" evidence="6">
    <location>
        <begin position="371"/>
        <end position="487"/>
    </location>
</feature>
<dbReference type="InterPro" id="IPR036770">
    <property type="entry name" value="Ankyrin_rpt-contain_sf"/>
</dbReference>
<dbReference type="InterPro" id="IPR040919">
    <property type="entry name" value="Asparaginase_C"/>
</dbReference>
<dbReference type="RefSeq" id="XP_006812393.1">
    <property type="nucleotide sequence ID" value="XM_006812330.1"/>
</dbReference>
<dbReference type="PROSITE" id="PS51732">
    <property type="entry name" value="ASN_GLN_ASE_3"/>
    <property type="match status" value="1"/>
</dbReference>
<dbReference type="InterPro" id="IPR027474">
    <property type="entry name" value="L-asparaginase_N"/>
</dbReference>
<dbReference type="InterPro" id="IPR027475">
    <property type="entry name" value="Asparaginase/glutaminase_AS2"/>
</dbReference>
<keyword evidence="2" id="KW-0378">Hydrolase</keyword>
<dbReference type="Pfam" id="PF13637">
    <property type="entry name" value="Ank_4"/>
    <property type="match status" value="1"/>
</dbReference>
<keyword evidence="3" id="KW-0040">ANK repeat</keyword>
<dbReference type="CDD" id="cd08963">
    <property type="entry name" value="L-asparaginase_I"/>
    <property type="match status" value="1"/>
</dbReference>
<dbReference type="SFLD" id="SFLDS00057">
    <property type="entry name" value="Glutaminase/Asparaginase"/>
    <property type="match status" value="1"/>
</dbReference>
<dbReference type="PROSITE" id="PS00917">
    <property type="entry name" value="ASN_GLN_ASE_2"/>
    <property type="match status" value="1"/>
</dbReference>
<dbReference type="InterPro" id="IPR041725">
    <property type="entry name" value="L-asparaginase_I"/>
</dbReference>
<dbReference type="PANTHER" id="PTHR11707">
    <property type="entry name" value="L-ASPARAGINASE"/>
    <property type="match status" value="1"/>
</dbReference>
<dbReference type="Pfam" id="PF00710">
    <property type="entry name" value="Asparaginase"/>
    <property type="match status" value="1"/>
</dbReference>
<dbReference type="InterPro" id="IPR002110">
    <property type="entry name" value="Ankyrin_rpt"/>
</dbReference>
<dbReference type="InterPro" id="IPR037152">
    <property type="entry name" value="L-asparaginase_N_sf"/>
</dbReference>